<dbReference type="InterPro" id="IPR018491">
    <property type="entry name" value="SLC12_C"/>
</dbReference>
<evidence type="ECO:0000256" key="5">
    <source>
        <dbReference type="SAM" id="MobiDB-lite"/>
    </source>
</evidence>
<dbReference type="PANTHER" id="PTHR11827:SF73">
    <property type="entry name" value="KAZACHOC, ISOFORM G"/>
    <property type="match status" value="1"/>
</dbReference>
<feature type="domain" description="SLC12A transporter C-terminal" evidence="8">
    <location>
        <begin position="686"/>
        <end position="806"/>
    </location>
</feature>
<keyword evidence="3 6" id="KW-1133">Transmembrane helix</keyword>
<feature type="transmembrane region" description="Helical" evidence="6">
    <location>
        <begin position="221"/>
        <end position="249"/>
    </location>
</feature>
<evidence type="ECO:0000256" key="2">
    <source>
        <dbReference type="ARBA" id="ARBA00022692"/>
    </source>
</evidence>
<organism evidence="9 10">
    <name type="scientific">Bugula neritina</name>
    <name type="common">Brown bryozoan</name>
    <name type="synonym">Sertularia neritina</name>
    <dbReference type="NCBI Taxonomy" id="10212"/>
    <lineage>
        <taxon>Eukaryota</taxon>
        <taxon>Metazoa</taxon>
        <taxon>Spiralia</taxon>
        <taxon>Lophotrochozoa</taxon>
        <taxon>Bryozoa</taxon>
        <taxon>Gymnolaemata</taxon>
        <taxon>Cheilostomatida</taxon>
        <taxon>Flustrina</taxon>
        <taxon>Buguloidea</taxon>
        <taxon>Bugulidae</taxon>
        <taxon>Bugula</taxon>
    </lineage>
</organism>
<dbReference type="GO" id="GO:0015379">
    <property type="term" value="F:potassium:chloride symporter activity"/>
    <property type="evidence" value="ECO:0007669"/>
    <property type="project" value="TreeGrafter"/>
</dbReference>
<keyword evidence="4 6" id="KW-0472">Membrane</keyword>
<dbReference type="AlphaFoldDB" id="A0A7J7KIP6"/>
<evidence type="ECO:0000259" key="8">
    <source>
        <dbReference type="Pfam" id="PF03522"/>
    </source>
</evidence>
<dbReference type="Gene3D" id="1.20.1740.10">
    <property type="entry name" value="Amino acid/polyamine transporter I"/>
    <property type="match status" value="1"/>
</dbReference>
<dbReference type="InterPro" id="IPR004841">
    <property type="entry name" value="AA-permease/SLC12A_dom"/>
</dbReference>
<feature type="transmembrane region" description="Helical" evidence="6">
    <location>
        <begin position="470"/>
        <end position="491"/>
    </location>
</feature>
<feature type="transmembrane region" description="Helical" evidence="6">
    <location>
        <begin position="532"/>
        <end position="551"/>
    </location>
</feature>
<dbReference type="PANTHER" id="PTHR11827">
    <property type="entry name" value="SOLUTE CARRIER FAMILY 12, CATION COTRANSPORTERS"/>
    <property type="match status" value="1"/>
</dbReference>
<proteinExistence type="predicted"/>
<evidence type="ECO:0000256" key="6">
    <source>
        <dbReference type="SAM" id="Phobius"/>
    </source>
</evidence>
<dbReference type="GO" id="GO:0055064">
    <property type="term" value="P:chloride ion homeostasis"/>
    <property type="evidence" value="ECO:0007669"/>
    <property type="project" value="TreeGrafter"/>
</dbReference>
<protein>
    <submittedName>
        <fullName evidence="9">SLC12A7</fullName>
    </submittedName>
</protein>
<dbReference type="EMBL" id="VXIV02000394">
    <property type="protein sequence ID" value="KAF6038582.1"/>
    <property type="molecule type" value="Genomic_DNA"/>
</dbReference>
<feature type="transmembrane region" description="Helical" evidence="6">
    <location>
        <begin position="270"/>
        <end position="288"/>
    </location>
</feature>
<feature type="domain" description="Amino acid permease/ SLC12A" evidence="7">
    <location>
        <begin position="415"/>
        <end position="494"/>
    </location>
</feature>
<feature type="transmembrane region" description="Helical" evidence="6">
    <location>
        <begin position="176"/>
        <end position="201"/>
    </location>
</feature>
<keyword evidence="2 6" id="KW-0812">Transmembrane</keyword>
<dbReference type="GO" id="GO:0006884">
    <property type="term" value="P:cell volume homeostasis"/>
    <property type="evidence" value="ECO:0007669"/>
    <property type="project" value="TreeGrafter"/>
</dbReference>
<dbReference type="Pfam" id="PF03522">
    <property type="entry name" value="SLC12"/>
    <property type="match status" value="2"/>
</dbReference>
<accession>A0A7J7KIP6</accession>
<feature type="region of interest" description="Disordered" evidence="5">
    <location>
        <begin position="1"/>
        <end position="23"/>
    </location>
</feature>
<dbReference type="Proteomes" id="UP000593567">
    <property type="component" value="Unassembled WGS sequence"/>
</dbReference>
<name>A0A7J7KIP6_BUGNE</name>
<feature type="transmembrane region" description="Helical" evidence="6">
    <location>
        <begin position="557"/>
        <end position="578"/>
    </location>
</feature>
<gene>
    <name evidence="9" type="ORF">EB796_003113</name>
</gene>
<dbReference type="InterPro" id="IPR004842">
    <property type="entry name" value="SLC12A_fam"/>
</dbReference>
<keyword evidence="10" id="KW-1185">Reference proteome</keyword>
<feature type="transmembrane region" description="Helical" evidence="6">
    <location>
        <begin position="294"/>
        <end position="314"/>
    </location>
</feature>
<evidence type="ECO:0000256" key="4">
    <source>
        <dbReference type="ARBA" id="ARBA00023136"/>
    </source>
</evidence>
<feature type="transmembrane region" description="Helical" evidence="6">
    <location>
        <begin position="590"/>
        <end position="615"/>
    </location>
</feature>
<dbReference type="Pfam" id="PF00324">
    <property type="entry name" value="AA_permease"/>
    <property type="match status" value="3"/>
</dbReference>
<evidence type="ECO:0000256" key="3">
    <source>
        <dbReference type="ARBA" id="ARBA00022989"/>
    </source>
</evidence>
<feature type="compositionally biased region" description="Polar residues" evidence="5">
    <location>
        <begin position="1"/>
        <end position="13"/>
    </location>
</feature>
<feature type="domain" description="Amino acid permease/ SLC12A" evidence="7">
    <location>
        <begin position="145"/>
        <end position="333"/>
    </location>
</feature>
<comment type="subcellular location">
    <subcellularLocation>
        <location evidence="1">Membrane</location>
        <topology evidence="1">Multi-pass membrane protein</topology>
    </subcellularLocation>
</comment>
<reference evidence="9" key="1">
    <citation type="submission" date="2020-06" db="EMBL/GenBank/DDBJ databases">
        <title>Draft genome of Bugula neritina, a colonial animal packing powerful symbionts and potential medicines.</title>
        <authorList>
            <person name="Rayko M."/>
        </authorList>
    </citation>
    <scope>NUCLEOTIDE SEQUENCE [LARGE SCALE GENOMIC DNA]</scope>
    <source>
        <strain evidence="9">Kwan_BN1</strain>
    </source>
</reference>
<feature type="transmembrane region" description="Helical" evidence="6">
    <location>
        <begin position="143"/>
        <end position="164"/>
    </location>
</feature>
<evidence type="ECO:0000313" key="9">
    <source>
        <dbReference type="EMBL" id="KAF6038582.1"/>
    </source>
</evidence>
<dbReference type="GO" id="GO:0007268">
    <property type="term" value="P:chemical synaptic transmission"/>
    <property type="evidence" value="ECO:0007669"/>
    <property type="project" value="TreeGrafter"/>
</dbReference>
<evidence type="ECO:0000313" key="10">
    <source>
        <dbReference type="Proteomes" id="UP000593567"/>
    </source>
</evidence>
<evidence type="ECO:0000259" key="7">
    <source>
        <dbReference type="Pfam" id="PF00324"/>
    </source>
</evidence>
<comment type="caution">
    <text evidence="9">The sequence shown here is derived from an EMBL/GenBank/DDBJ whole genome shotgun (WGS) entry which is preliminary data.</text>
</comment>
<sequence>MSNSVRFHVSKTQKPGDGNEGFSLANDNEMTGLAGVPSYGSLPASSLDGIHPSIAVVDADGSTRDGYAVFGDDPQSERERLHSIESKEGGKGLELYEEDLKSRPKISRILHSLANYNAGLTPSATDMEKAAKVPQSAKLGTMLGVYLPTIQNIFGVILFIRLTWVVGMAGWMESFFIVLLCCITTLLTAISMSAIATNGVVPGGGSYFMISRSLGPEFGGAVGILFYLGTTFASAMYILGAVEILLKYMAPKALLVGESVYNAADAANNYRIYGTILLLLLFFCVFLGMRFVSIVAAVSLSCVILSIISIYIGIFASGSTPSMKVCYLGDRLMKTTNYMIDDKMYCMKNSTIDLGDNKTEVAPLWKAFCGTGNCTVFWDNNEVSLRDAIPGLNYKVFLSNRVNKYRDKGEYVTGSSTDQGNKLTDILAESSTTFTLLLAIFFPSCTGIMAGSNRSGDLRDASKSIPTGTILAIATTSLVYLSCVLFFGATIEGDVLRDNLTGAPRLLNAIAKDGVIPFLGVFAKTTKKGEPLFALMLTAGISEIGILIASLDQVAPIITMFFLMCYGFVNLACALQTLLKSPSWRPRFQFYHWTLSLIGLFLCIALMFISGWYYALLALVVASGIYKYIEYKGAENEWGDGIRGLSLSAARYALMKLDENPPHTKNWRPQILMLAKLDEQLIPRYPNMFAFASQLKAGKGLIIAASVLEGDYLEKVGEVAAAKQEIQRFLRDHKVKGFTQVVVSKDMEDGMSQLIQAAGLGGLKHNTIMIGWPYGWRHDTEKKSWKNFVSAICQAEAASCALLVLKGVQLFPANSERMVGTIDIWWIVHDGGLLMLLPFLLRQHKVWSGCVLRIFTVAQMEDNSIQMKKDLEVFLYHLRIQAQVQVVELTESDVSAYAYGRTIMMEQRSQMLRDLNLSKKEKEVVVSLRCHSNQFYTLIQLE</sequence>
<dbReference type="GO" id="GO:0055075">
    <property type="term" value="P:potassium ion homeostasis"/>
    <property type="evidence" value="ECO:0007669"/>
    <property type="project" value="TreeGrafter"/>
</dbReference>
<feature type="domain" description="SLC12A transporter C-terminal" evidence="8">
    <location>
        <begin position="817"/>
        <end position="887"/>
    </location>
</feature>
<dbReference type="OrthoDB" id="2020542at2759"/>
<dbReference type="GO" id="GO:0045202">
    <property type="term" value="C:synapse"/>
    <property type="evidence" value="ECO:0007669"/>
    <property type="project" value="GOC"/>
</dbReference>
<evidence type="ECO:0000256" key="1">
    <source>
        <dbReference type="ARBA" id="ARBA00004141"/>
    </source>
</evidence>
<dbReference type="GO" id="GO:1990573">
    <property type="term" value="P:potassium ion import across plasma membrane"/>
    <property type="evidence" value="ECO:0007669"/>
    <property type="project" value="TreeGrafter"/>
</dbReference>
<feature type="transmembrane region" description="Helical" evidence="6">
    <location>
        <begin position="432"/>
        <end position="450"/>
    </location>
</feature>
<feature type="domain" description="Amino acid permease/ SLC12A" evidence="7">
    <location>
        <begin position="500"/>
        <end position="672"/>
    </location>
</feature>
<dbReference type="GO" id="GO:0005886">
    <property type="term" value="C:plasma membrane"/>
    <property type="evidence" value="ECO:0007669"/>
    <property type="project" value="TreeGrafter"/>
</dbReference>